<dbReference type="InterPro" id="IPR025987">
    <property type="entry name" value="GW_dom"/>
</dbReference>
<dbReference type="RefSeq" id="WP_282591669.1">
    <property type="nucleotide sequence ID" value="NZ_JAPAAF010000011.1"/>
</dbReference>
<feature type="domain" description="GW" evidence="1">
    <location>
        <begin position="25"/>
        <end position="65"/>
    </location>
</feature>
<proteinExistence type="predicted"/>
<evidence type="ECO:0000313" key="2">
    <source>
        <dbReference type="EMBL" id="MCW0483068.1"/>
    </source>
</evidence>
<dbReference type="Proteomes" id="UP001163821">
    <property type="component" value="Unassembled WGS sequence"/>
</dbReference>
<sequence>MMRLIFIWIAGSMLLFSCTGKTKETVQPIDVATLTSRRVTVEEVIQTTAYTYLRVTENGKDVWMAVTKMDANAGDVYYYDNGLEMLNFESEELGRVFDRVLFVEDLRIQPNKTMSMHHGMTGHGLKEADSAREDLQLEPVAGGITIGELYKNRETYSGKKVVVTGKVVKVNKEIMNRNWVHLQDGTSHEGKFDLTFTTNESVEVNDMVTFEGTVSVDKDFGAGYFYELIVEEASLK</sequence>
<keyword evidence="3" id="KW-1185">Reference proteome</keyword>
<dbReference type="PROSITE" id="PS51257">
    <property type="entry name" value="PROKAR_LIPOPROTEIN"/>
    <property type="match status" value="1"/>
</dbReference>
<dbReference type="Pfam" id="PF13457">
    <property type="entry name" value="GW"/>
    <property type="match status" value="1"/>
</dbReference>
<organism evidence="2 3">
    <name type="scientific">Gaoshiqia sediminis</name>
    <dbReference type="NCBI Taxonomy" id="2986998"/>
    <lineage>
        <taxon>Bacteria</taxon>
        <taxon>Pseudomonadati</taxon>
        <taxon>Bacteroidota</taxon>
        <taxon>Bacteroidia</taxon>
        <taxon>Marinilabiliales</taxon>
        <taxon>Prolixibacteraceae</taxon>
        <taxon>Gaoshiqia</taxon>
    </lineage>
</organism>
<dbReference type="AlphaFoldDB" id="A0AA41YBE2"/>
<reference evidence="2" key="1">
    <citation type="submission" date="2022-10" db="EMBL/GenBank/DDBJ databases">
        <title>Gaoshiqiia sediminis gen. nov., sp. nov., isolated from coastal sediment.</title>
        <authorList>
            <person name="Yu W.X."/>
            <person name="Mu D.S."/>
            <person name="Du J.Z."/>
            <person name="Liang Y.Q."/>
        </authorList>
    </citation>
    <scope>NUCLEOTIDE SEQUENCE</scope>
    <source>
        <strain evidence="2">A06</strain>
    </source>
</reference>
<name>A0AA41YBE2_9BACT</name>
<evidence type="ECO:0000259" key="1">
    <source>
        <dbReference type="Pfam" id="PF13457"/>
    </source>
</evidence>
<accession>A0AA41YBE2</accession>
<evidence type="ECO:0000313" key="3">
    <source>
        <dbReference type="Proteomes" id="UP001163821"/>
    </source>
</evidence>
<protein>
    <submittedName>
        <fullName evidence="2">GW dipeptide domain-containing protein</fullName>
    </submittedName>
</protein>
<gene>
    <name evidence="2" type="ORF">N2K84_10030</name>
</gene>
<comment type="caution">
    <text evidence="2">The sequence shown here is derived from an EMBL/GenBank/DDBJ whole genome shotgun (WGS) entry which is preliminary data.</text>
</comment>
<dbReference type="EMBL" id="JAPAAF010000011">
    <property type="protein sequence ID" value="MCW0483068.1"/>
    <property type="molecule type" value="Genomic_DNA"/>
</dbReference>